<reference evidence="5 6" key="1">
    <citation type="submission" date="2016-12" db="EMBL/GenBank/DDBJ databases">
        <title>The draft genome sequence of Actinophytocola xinjiangensis.</title>
        <authorList>
            <person name="Wang W."/>
            <person name="Yuan L."/>
        </authorList>
    </citation>
    <scope>NUCLEOTIDE SEQUENCE [LARGE SCALE GENOMIC DNA]</scope>
    <source>
        <strain evidence="5 6">CGMCC 4.4663</strain>
    </source>
</reference>
<dbReference type="Gene3D" id="2.40.10.240">
    <property type="entry name" value="QueA-like"/>
    <property type="match status" value="1"/>
</dbReference>
<dbReference type="AlphaFoldDB" id="A0A7Z0WK97"/>
<dbReference type="InterPro" id="IPR042119">
    <property type="entry name" value="QueA_dom2"/>
</dbReference>
<dbReference type="GO" id="GO:0051075">
    <property type="term" value="F:S-adenosylmethionine:tRNA ribosyltransferase-isomerase activity"/>
    <property type="evidence" value="ECO:0007669"/>
    <property type="project" value="TreeGrafter"/>
</dbReference>
<dbReference type="OrthoDB" id="9783887at2"/>
<dbReference type="EMBL" id="MSIF01000013">
    <property type="protein sequence ID" value="OLF08171.1"/>
    <property type="molecule type" value="Genomic_DNA"/>
</dbReference>
<accession>A0A7Z0WK97</accession>
<keyword evidence="3" id="KW-0949">S-adenosyl-L-methionine</keyword>
<evidence type="ECO:0000256" key="3">
    <source>
        <dbReference type="ARBA" id="ARBA00022691"/>
    </source>
</evidence>
<sequence>MTAVMDFTLPAELEAHEPPEARGLRRDEVRLLVGDQGRVAHHRFTDLPALLRAGDVLVVNTSATMPAAVPVEGAALAVHFSTELSSGRWLVEPRRVRGPATERATDVVAGQRFPLPGGGRVTVRVPFSAGRLWESDVDIGGRDVPDYLAAHGEPVRYSYVPSRWPLSYYQTVFGTTPGSAEMPSASRPFTDRLVSRLVSAGVQFAPVLLHTGLASPESHERPYPERFAVPEQSARLVTAARAQGRRVIAVGTTAVRALETAADEDGTVSAASGWTDLVVTPERGVRVVSGLLTGFHEPRASHLDMLAAIAGTDALDETYAAAVNADYLWHEFGDVNLLLA</sequence>
<evidence type="ECO:0000256" key="4">
    <source>
        <dbReference type="ARBA" id="ARBA00022785"/>
    </source>
</evidence>
<evidence type="ECO:0000256" key="2">
    <source>
        <dbReference type="ARBA" id="ARBA00022679"/>
    </source>
</evidence>
<proteinExistence type="predicted"/>
<keyword evidence="6" id="KW-1185">Reference proteome</keyword>
<organism evidence="5 6">
    <name type="scientific">Actinophytocola xinjiangensis</name>
    <dbReference type="NCBI Taxonomy" id="485602"/>
    <lineage>
        <taxon>Bacteria</taxon>
        <taxon>Bacillati</taxon>
        <taxon>Actinomycetota</taxon>
        <taxon>Actinomycetes</taxon>
        <taxon>Pseudonocardiales</taxon>
        <taxon>Pseudonocardiaceae</taxon>
    </lineage>
</organism>
<dbReference type="Proteomes" id="UP000185696">
    <property type="component" value="Unassembled WGS sequence"/>
</dbReference>
<comment type="caution">
    <text evidence="5">The sequence shown here is derived from an EMBL/GenBank/DDBJ whole genome shotgun (WGS) entry which is preliminary data.</text>
</comment>
<dbReference type="GO" id="GO:0008616">
    <property type="term" value="P:tRNA queuosine(34) biosynthetic process"/>
    <property type="evidence" value="ECO:0007669"/>
    <property type="project" value="UniProtKB-KW"/>
</dbReference>
<protein>
    <submittedName>
        <fullName evidence="5">Queuosine biosynthesis protein</fullName>
    </submittedName>
</protein>
<dbReference type="Pfam" id="PF02547">
    <property type="entry name" value="Queuosine_synth"/>
    <property type="match status" value="1"/>
</dbReference>
<dbReference type="InterPro" id="IPR036100">
    <property type="entry name" value="QueA_sf"/>
</dbReference>
<keyword evidence="1" id="KW-0963">Cytoplasm</keyword>
<evidence type="ECO:0000313" key="5">
    <source>
        <dbReference type="EMBL" id="OLF08171.1"/>
    </source>
</evidence>
<name>A0A7Z0WK97_9PSEU</name>
<gene>
    <name evidence="5" type="ORF">BLA60_25280</name>
</gene>
<evidence type="ECO:0000313" key="6">
    <source>
        <dbReference type="Proteomes" id="UP000185696"/>
    </source>
</evidence>
<keyword evidence="2" id="KW-0808">Transferase</keyword>
<dbReference type="SUPFAM" id="SSF111337">
    <property type="entry name" value="QueA-like"/>
    <property type="match status" value="1"/>
</dbReference>
<dbReference type="InterPro" id="IPR042118">
    <property type="entry name" value="QueA_dom1"/>
</dbReference>
<dbReference type="PANTHER" id="PTHR30307">
    <property type="entry name" value="S-ADENOSYLMETHIONINE:TRNA RIBOSYLTRANSFERASE-ISOMERASE"/>
    <property type="match status" value="1"/>
</dbReference>
<dbReference type="Gene3D" id="3.40.1780.10">
    <property type="entry name" value="QueA-like"/>
    <property type="match status" value="1"/>
</dbReference>
<dbReference type="RefSeq" id="WP_075135475.1">
    <property type="nucleotide sequence ID" value="NZ_MSIF01000013.1"/>
</dbReference>
<evidence type="ECO:0000256" key="1">
    <source>
        <dbReference type="ARBA" id="ARBA00022490"/>
    </source>
</evidence>
<keyword evidence="4" id="KW-0671">Queuosine biosynthesis</keyword>
<dbReference type="PANTHER" id="PTHR30307:SF0">
    <property type="entry name" value="S-ADENOSYLMETHIONINE:TRNA RIBOSYLTRANSFERASE-ISOMERASE"/>
    <property type="match status" value="1"/>
</dbReference>
<dbReference type="InterPro" id="IPR003699">
    <property type="entry name" value="QueA"/>
</dbReference>